<feature type="modified residue" description="4-aspartylphosphate" evidence="11">
    <location>
        <position position="587"/>
    </location>
</feature>
<evidence type="ECO:0000256" key="7">
    <source>
        <dbReference type="ARBA" id="ARBA00022840"/>
    </source>
</evidence>
<reference evidence="16" key="1">
    <citation type="submission" date="2022-11" db="EMBL/GenBank/DDBJ databases">
        <title>Dyadobacter pollutisoli sp. nov., isolated from plastic dumped soil.</title>
        <authorList>
            <person name="Kim J.M."/>
            <person name="Kim K.R."/>
            <person name="Lee J.K."/>
            <person name="Hao L."/>
            <person name="Jeon C.O."/>
        </authorList>
    </citation>
    <scope>NUCLEOTIDE SEQUENCE</scope>
    <source>
        <strain evidence="16">U1</strain>
    </source>
</reference>
<comment type="subunit">
    <text evidence="9">At low DSF concentrations, interacts with RpfF.</text>
</comment>
<keyword evidence="5" id="KW-0547">Nucleotide-binding</keyword>
<dbReference type="Gene3D" id="3.30.450.20">
    <property type="entry name" value="PAS domain"/>
    <property type="match status" value="1"/>
</dbReference>
<evidence type="ECO:0000259" key="12">
    <source>
        <dbReference type="PROSITE" id="PS50109"/>
    </source>
</evidence>
<feature type="domain" description="Histidine kinase" evidence="12">
    <location>
        <begin position="293"/>
        <end position="516"/>
    </location>
</feature>
<dbReference type="CDD" id="cd00156">
    <property type="entry name" value="REC"/>
    <property type="match status" value="1"/>
</dbReference>
<dbReference type="EMBL" id="CP112998">
    <property type="protein sequence ID" value="WAC10481.1"/>
    <property type="molecule type" value="Genomic_DNA"/>
</dbReference>
<protein>
    <recommendedName>
        <fullName evidence="10">Sensory/regulatory protein RpfC</fullName>
        <ecNumber evidence="2">2.7.13.3</ecNumber>
    </recommendedName>
</protein>
<dbReference type="InterPro" id="IPR000014">
    <property type="entry name" value="PAS"/>
</dbReference>
<dbReference type="GO" id="GO:0005524">
    <property type="term" value="F:ATP binding"/>
    <property type="evidence" value="ECO:0007669"/>
    <property type="project" value="UniProtKB-KW"/>
</dbReference>
<dbReference type="Pfam" id="PF02518">
    <property type="entry name" value="HATPase_c"/>
    <property type="match status" value="1"/>
</dbReference>
<evidence type="ECO:0000256" key="2">
    <source>
        <dbReference type="ARBA" id="ARBA00012438"/>
    </source>
</evidence>
<evidence type="ECO:0000313" key="17">
    <source>
        <dbReference type="Proteomes" id="UP001164653"/>
    </source>
</evidence>
<feature type="domain" description="PAS" evidence="14">
    <location>
        <begin position="142"/>
        <end position="219"/>
    </location>
</feature>
<dbReference type="SUPFAM" id="SSF55785">
    <property type="entry name" value="PYP-like sensor domain (PAS domain)"/>
    <property type="match status" value="1"/>
</dbReference>
<evidence type="ECO:0000256" key="10">
    <source>
        <dbReference type="ARBA" id="ARBA00068150"/>
    </source>
</evidence>
<dbReference type="GO" id="GO:0000155">
    <property type="term" value="F:phosphorelay sensor kinase activity"/>
    <property type="evidence" value="ECO:0007669"/>
    <property type="project" value="InterPro"/>
</dbReference>
<feature type="domain" description="Response regulatory" evidence="13">
    <location>
        <begin position="5"/>
        <end position="122"/>
    </location>
</feature>
<evidence type="ECO:0000256" key="8">
    <source>
        <dbReference type="ARBA" id="ARBA00023012"/>
    </source>
</evidence>
<dbReference type="CDD" id="cd16922">
    <property type="entry name" value="HATPase_EvgS-ArcB-TorS-like"/>
    <property type="match status" value="1"/>
</dbReference>
<dbReference type="InterPro" id="IPR001610">
    <property type="entry name" value="PAC"/>
</dbReference>
<keyword evidence="3 11" id="KW-0597">Phosphoprotein</keyword>
<dbReference type="SMART" id="SM00448">
    <property type="entry name" value="REC"/>
    <property type="match status" value="2"/>
</dbReference>
<dbReference type="SMART" id="SM00086">
    <property type="entry name" value="PAC"/>
    <property type="match status" value="1"/>
</dbReference>
<dbReference type="SUPFAM" id="SSF52172">
    <property type="entry name" value="CheY-like"/>
    <property type="match status" value="2"/>
</dbReference>
<dbReference type="InterPro" id="IPR036097">
    <property type="entry name" value="HisK_dim/P_sf"/>
</dbReference>
<keyword evidence="4" id="KW-0808">Transferase</keyword>
<dbReference type="FunFam" id="1.10.287.130:FF:000002">
    <property type="entry name" value="Two-component osmosensing histidine kinase"/>
    <property type="match status" value="1"/>
</dbReference>
<dbReference type="Gene3D" id="3.40.50.2300">
    <property type="match status" value="2"/>
</dbReference>
<name>A0A9E8N9H1_9BACT</name>
<dbReference type="PANTHER" id="PTHR45339:SF1">
    <property type="entry name" value="HYBRID SIGNAL TRANSDUCTION HISTIDINE KINASE J"/>
    <property type="match status" value="1"/>
</dbReference>
<dbReference type="SUPFAM" id="SSF55874">
    <property type="entry name" value="ATPase domain of HSP90 chaperone/DNA topoisomerase II/histidine kinase"/>
    <property type="match status" value="1"/>
</dbReference>
<sequence>MPPLNILLVEDDDFDAMELSRAINKSQVEVQEIKLCKYAEDALVTLESWTPDCIFLDYQLPKTNGLELLKRIKKIAPHLPVIVLTSQGDERIAVDMMKAGALDYFPKSEITTEKLTKAFHTMFHMLEVEKGREAAQHELAEKEEFINKIALLSPNIIYVIDIEKWTNIFHNKQIRKILGYTEDDLIVDANNGFSKIINTQDQLIFHKHYHYMRRWVKDGEIVEKEFRLKHKNGAEIWIITREVPFKRNEKGTVQEVLGTAIDITSRKLVEKELIQAKKDAEEATRIKSDFLSTMSHEIRTPMNAIIGFTDLLLTSNFSEQDREHLKTIKYSADNLMVILNDILDFSKIEAGKFVLENFEFDLREKLSYLLKTFQVRANEKSIDLTFHFDDDVPQIIMGDAYRLNQILVNLIGNSMKFTEDGGFITVSVHLHKDHGQSVDLRLEVSDSGIGISEDKLNIIFESFAQAHSNNSTHYFGGTGLGLTITRKITELMKGSITAKSKLGEGTTFSVILNFGKGSTSYEEEKVDDPVSLSLLGYRILAAEDVLANQILLRHLLTKWEAKFVICNNGKEVLGALEEGEFDLILMDIQMPVMDGITAMKKIQNFFPQHAHVPVIAFTADTFAEKTPEIIACNFNGFVTKPFKAEELIKAITQYLVVNNSGSRPLTIG</sequence>
<evidence type="ECO:0000259" key="15">
    <source>
        <dbReference type="PROSITE" id="PS50113"/>
    </source>
</evidence>
<dbReference type="Proteomes" id="UP001164653">
    <property type="component" value="Chromosome"/>
</dbReference>
<evidence type="ECO:0000256" key="11">
    <source>
        <dbReference type="PROSITE-ProRule" id="PRU00169"/>
    </source>
</evidence>
<dbReference type="SMART" id="SM00388">
    <property type="entry name" value="HisKA"/>
    <property type="match status" value="1"/>
</dbReference>
<gene>
    <name evidence="16" type="ORF">ON006_22365</name>
</gene>
<dbReference type="PANTHER" id="PTHR45339">
    <property type="entry name" value="HYBRID SIGNAL TRANSDUCTION HISTIDINE KINASE J"/>
    <property type="match status" value="1"/>
</dbReference>
<keyword evidence="17" id="KW-1185">Reference proteome</keyword>
<dbReference type="CDD" id="cd00082">
    <property type="entry name" value="HisKA"/>
    <property type="match status" value="1"/>
</dbReference>
<evidence type="ECO:0000313" key="16">
    <source>
        <dbReference type="EMBL" id="WAC10481.1"/>
    </source>
</evidence>
<dbReference type="InterPro" id="IPR035965">
    <property type="entry name" value="PAS-like_dom_sf"/>
</dbReference>
<dbReference type="CDD" id="cd17546">
    <property type="entry name" value="REC_hyHK_CKI1_RcsC-like"/>
    <property type="match status" value="1"/>
</dbReference>
<dbReference type="RefSeq" id="WP_244824489.1">
    <property type="nucleotide sequence ID" value="NZ_CP112998.1"/>
</dbReference>
<dbReference type="Gene3D" id="1.10.287.130">
    <property type="match status" value="1"/>
</dbReference>
<dbReference type="InterPro" id="IPR011006">
    <property type="entry name" value="CheY-like_superfamily"/>
</dbReference>
<evidence type="ECO:0000256" key="6">
    <source>
        <dbReference type="ARBA" id="ARBA00022777"/>
    </source>
</evidence>
<dbReference type="SUPFAM" id="SSF47384">
    <property type="entry name" value="Homodimeric domain of signal transducing histidine kinase"/>
    <property type="match status" value="1"/>
</dbReference>
<dbReference type="NCBIfam" id="TIGR00229">
    <property type="entry name" value="sensory_box"/>
    <property type="match status" value="1"/>
</dbReference>
<dbReference type="InterPro" id="IPR013655">
    <property type="entry name" value="PAS_fold_3"/>
</dbReference>
<dbReference type="InterPro" id="IPR001789">
    <property type="entry name" value="Sig_transdc_resp-reg_receiver"/>
</dbReference>
<accession>A0A9E8N9H1</accession>
<proteinExistence type="predicted"/>
<evidence type="ECO:0000256" key="4">
    <source>
        <dbReference type="ARBA" id="ARBA00022679"/>
    </source>
</evidence>
<dbReference type="Pfam" id="PF08447">
    <property type="entry name" value="PAS_3"/>
    <property type="match status" value="1"/>
</dbReference>
<keyword evidence="7" id="KW-0067">ATP-binding</keyword>
<dbReference type="PRINTS" id="PR00344">
    <property type="entry name" value="BCTRLSENSOR"/>
</dbReference>
<dbReference type="FunFam" id="3.30.565.10:FF:000010">
    <property type="entry name" value="Sensor histidine kinase RcsC"/>
    <property type="match status" value="1"/>
</dbReference>
<dbReference type="InterPro" id="IPR036890">
    <property type="entry name" value="HATPase_C_sf"/>
</dbReference>
<dbReference type="SMART" id="SM00387">
    <property type="entry name" value="HATPase_c"/>
    <property type="match status" value="1"/>
</dbReference>
<dbReference type="Pfam" id="PF00512">
    <property type="entry name" value="HisKA"/>
    <property type="match status" value="1"/>
</dbReference>
<feature type="domain" description="Response regulatory" evidence="13">
    <location>
        <begin position="538"/>
        <end position="655"/>
    </location>
</feature>
<keyword evidence="8" id="KW-0902">Two-component regulatory system</keyword>
<evidence type="ECO:0000256" key="9">
    <source>
        <dbReference type="ARBA" id="ARBA00064003"/>
    </source>
</evidence>
<organism evidence="16 17">
    <name type="scientific">Dyadobacter pollutisoli</name>
    <dbReference type="NCBI Taxonomy" id="2910158"/>
    <lineage>
        <taxon>Bacteria</taxon>
        <taxon>Pseudomonadati</taxon>
        <taxon>Bacteroidota</taxon>
        <taxon>Cytophagia</taxon>
        <taxon>Cytophagales</taxon>
        <taxon>Spirosomataceae</taxon>
        <taxon>Dyadobacter</taxon>
    </lineage>
</organism>
<feature type="modified residue" description="4-aspartylphosphate" evidence="11">
    <location>
        <position position="57"/>
    </location>
</feature>
<evidence type="ECO:0000256" key="5">
    <source>
        <dbReference type="ARBA" id="ARBA00022741"/>
    </source>
</evidence>
<evidence type="ECO:0000259" key="14">
    <source>
        <dbReference type="PROSITE" id="PS50112"/>
    </source>
</evidence>
<dbReference type="InterPro" id="IPR005467">
    <property type="entry name" value="His_kinase_dom"/>
</dbReference>
<dbReference type="PROSITE" id="PS50113">
    <property type="entry name" value="PAC"/>
    <property type="match status" value="1"/>
</dbReference>
<evidence type="ECO:0000256" key="1">
    <source>
        <dbReference type="ARBA" id="ARBA00000085"/>
    </source>
</evidence>
<dbReference type="PROSITE" id="PS50110">
    <property type="entry name" value="RESPONSE_REGULATORY"/>
    <property type="match status" value="2"/>
</dbReference>
<dbReference type="InterPro" id="IPR000700">
    <property type="entry name" value="PAS-assoc_C"/>
</dbReference>
<feature type="domain" description="PAC" evidence="15">
    <location>
        <begin position="222"/>
        <end position="275"/>
    </location>
</feature>
<comment type="catalytic activity">
    <reaction evidence="1">
        <text>ATP + protein L-histidine = ADP + protein N-phospho-L-histidine.</text>
        <dbReference type="EC" id="2.7.13.3"/>
    </reaction>
</comment>
<dbReference type="AlphaFoldDB" id="A0A9E8N9H1"/>
<keyword evidence="6" id="KW-0418">Kinase</keyword>
<dbReference type="InterPro" id="IPR003661">
    <property type="entry name" value="HisK_dim/P_dom"/>
</dbReference>
<dbReference type="EC" id="2.7.13.3" evidence="2"/>
<dbReference type="PROSITE" id="PS50112">
    <property type="entry name" value="PAS"/>
    <property type="match status" value="1"/>
</dbReference>
<evidence type="ECO:0000259" key="13">
    <source>
        <dbReference type="PROSITE" id="PS50110"/>
    </source>
</evidence>
<dbReference type="Gene3D" id="3.30.565.10">
    <property type="entry name" value="Histidine kinase-like ATPase, C-terminal domain"/>
    <property type="match status" value="1"/>
</dbReference>
<evidence type="ECO:0000256" key="3">
    <source>
        <dbReference type="ARBA" id="ARBA00022553"/>
    </source>
</evidence>
<dbReference type="Pfam" id="PF00072">
    <property type="entry name" value="Response_reg"/>
    <property type="match status" value="2"/>
</dbReference>
<dbReference type="CDD" id="cd00130">
    <property type="entry name" value="PAS"/>
    <property type="match status" value="1"/>
</dbReference>
<dbReference type="KEGG" id="dpf:ON006_22365"/>
<dbReference type="InterPro" id="IPR003594">
    <property type="entry name" value="HATPase_dom"/>
</dbReference>
<dbReference type="InterPro" id="IPR004358">
    <property type="entry name" value="Sig_transdc_His_kin-like_C"/>
</dbReference>
<dbReference type="PROSITE" id="PS50109">
    <property type="entry name" value="HIS_KIN"/>
    <property type="match status" value="1"/>
</dbReference>